<comment type="caution">
    <text evidence="1">The sequence shown here is derived from an EMBL/GenBank/DDBJ whole genome shotgun (WGS) entry which is preliminary data.</text>
</comment>
<dbReference type="AlphaFoldDB" id="A0A2I0KRP8"/>
<name>A0A2I0KRP8_PUNGR</name>
<protein>
    <submittedName>
        <fullName evidence="1">Uncharacterized protein</fullName>
    </submittedName>
</protein>
<gene>
    <name evidence="1" type="ORF">CRG98_008455</name>
</gene>
<evidence type="ECO:0000313" key="1">
    <source>
        <dbReference type="EMBL" id="PKI71157.1"/>
    </source>
</evidence>
<evidence type="ECO:0000313" key="2">
    <source>
        <dbReference type="Proteomes" id="UP000233551"/>
    </source>
</evidence>
<dbReference type="EMBL" id="PGOL01000396">
    <property type="protein sequence ID" value="PKI71157.1"/>
    <property type="molecule type" value="Genomic_DNA"/>
</dbReference>
<dbReference type="Proteomes" id="UP000233551">
    <property type="component" value="Unassembled WGS sequence"/>
</dbReference>
<keyword evidence="2" id="KW-1185">Reference proteome</keyword>
<proteinExistence type="predicted"/>
<accession>A0A2I0KRP8</accession>
<reference evidence="1 2" key="1">
    <citation type="submission" date="2017-11" db="EMBL/GenBank/DDBJ databases">
        <title>De-novo sequencing of pomegranate (Punica granatum L.) genome.</title>
        <authorList>
            <person name="Akparov Z."/>
            <person name="Amiraslanov A."/>
            <person name="Hajiyeva S."/>
            <person name="Abbasov M."/>
            <person name="Kaur K."/>
            <person name="Hamwieh A."/>
            <person name="Solovyev V."/>
            <person name="Salamov A."/>
            <person name="Braich B."/>
            <person name="Kosarev P."/>
            <person name="Mahmoud A."/>
            <person name="Hajiyev E."/>
            <person name="Babayeva S."/>
            <person name="Izzatullayeva V."/>
            <person name="Mammadov A."/>
            <person name="Mammadov A."/>
            <person name="Sharifova S."/>
            <person name="Ojaghi J."/>
            <person name="Eynullazada K."/>
            <person name="Bayramov B."/>
            <person name="Abdulazimova A."/>
            <person name="Shahmuradov I."/>
        </authorList>
    </citation>
    <scope>NUCLEOTIDE SEQUENCE [LARGE SCALE GENOMIC DNA]</scope>
    <source>
        <strain evidence="2">cv. AG2017</strain>
        <tissue evidence="1">Leaf</tissue>
    </source>
</reference>
<sequence>MGLGWTYESKGMSRGQLVDGRSGSPRTAAMALRAAVLAPGCRDEGWNGCRFRPIWRKSRISAIFFVLGRRGSRAAGERCPALLGLPKFFFVFSTGVTGSRLALPGPTWPARK</sequence>
<organism evidence="1 2">
    <name type="scientific">Punica granatum</name>
    <name type="common">Pomegranate</name>
    <dbReference type="NCBI Taxonomy" id="22663"/>
    <lineage>
        <taxon>Eukaryota</taxon>
        <taxon>Viridiplantae</taxon>
        <taxon>Streptophyta</taxon>
        <taxon>Embryophyta</taxon>
        <taxon>Tracheophyta</taxon>
        <taxon>Spermatophyta</taxon>
        <taxon>Magnoliopsida</taxon>
        <taxon>eudicotyledons</taxon>
        <taxon>Gunneridae</taxon>
        <taxon>Pentapetalae</taxon>
        <taxon>rosids</taxon>
        <taxon>malvids</taxon>
        <taxon>Myrtales</taxon>
        <taxon>Lythraceae</taxon>
        <taxon>Punica</taxon>
    </lineage>
</organism>